<dbReference type="Pfam" id="PF12802">
    <property type="entry name" value="MarR_2"/>
    <property type="match status" value="1"/>
</dbReference>
<keyword evidence="6" id="KW-1185">Reference proteome</keyword>
<evidence type="ECO:0000313" key="5">
    <source>
        <dbReference type="EMBL" id="GAA2362617.1"/>
    </source>
</evidence>
<comment type="caution">
    <text evidence="5">The sequence shown here is derived from an EMBL/GenBank/DDBJ whole genome shotgun (WGS) entry which is preliminary data.</text>
</comment>
<dbReference type="SUPFAM" id="SSF46785">
    <property type="entry name" value="Winged helix' DNA-binding domain"/>
    <property type="match status" value="1"/>
</dbReference>
<proteinExistence type="predicted"/>
<keyword evidence="2" id="KW-0238">DNA-binding</keyword>
<dbReference type="InterPro" id="IPR036390">
    <property type="entry name" value="WH_DNA-bd_sf"/>
</dbReference>
<dbReference type="PRINTS" id="PR00598">
    <property type="entry name" value="HTHMARR"/>
</dbReference>
<feature type="domain" description="HTH marR-type" evidence="4">
    <location>
        <begin position="12"/>
        <end position="144"/>
    </location>
</feature>
<dbReference type="RefSeq" id="WP_344137426.1">
    <property type="nucleotide sequence ID" value="NZ_BAAARA010000024.1"/>
</dbReference>
<evidence type="ECO:0000313" key="6">
    <source>
        <dbReference type="Proteomes" id="UP001501218"/>
    </source>
</evidence>
<evidence type="ECO:0000256" key="1">
    <source>
        <dbReference type="ARBA" id="ARBA00023015"/>
    </source>
</evidence>
<keyword evidence="1" id="KW-0805">Transcription regulation</keyword>
<organism evidence="5 6">
    <name type="scientific">Saccharopolyspora halophila</name>
    <dbReference type="NCBI Taxonomy" id="405551"/>
    <lineage>
        <taxon>Bacteria</taxon>
        <taxon>Bacillati</taxon>
        <taxon>Actinomycetota</taxon>
        <taxon>Actinomycetes</taxon>
        <taxon>Pseudonocardiales</taxon>
        <taxon>Pseudonocardiaceae</taxon>
        <taxon>Saccharopolyspora</taxon>
    </lineage>
</organism>
<protein>
    <submittedName>
        <fullName evidence="5">MarR family transcriptional regulator</fullName>
    </submittedName>
</protein>
<gene>
    <name evidence="5" type="ORF">GCM10009854_47820</name>
</gene>
<keyword evidence="3" id="KW-0804">Transcription</keyword>
<dbReference type="InterPro" id="IPR023187">
    <property type="entry name" value="Tscrpt_reg_MarR-type_CS"/>
</dbReference>
<dbReference type="PANTHER" id="PTHR33164">
    <property type="entry name" value="TRANSCRIPTIONAL REGULATOR, MARR FAMILY"/>
    <property type="match status" value="1"/>
</dbReference>
<dbReference type="Gene3D" id="1.10.10.10">
    <property type="entry name" value="Winged helix-like DNA-binding domain superfamily/Winged helix DNA-binding domain"/>
    <property type="match status" value="1"/>
</dbReference>
<name>A0ABN3GVW3_9PSEU</name>
<dbReference type="EMBL" id="BAAARA010000024">
    <property type="protein sequence ID" value="GAA2362617.1"/>
    <property type="molecule type" value="Genomic_DNA"/>
</dbReference>
<dbReference type="PROSITE" id="PS50995">
    <property type="entry name" value="HTH_MARR_2"/>
    <property type="match status" value="1"/>
</dbReference>
<dbReference type="Proteomes" id="UP001501218">
    <property type="component" value="Unassembled WGS sequence"/>
</dbReference>
<evidence type="ECO:0000259" key="4">
    <source>
        <dbReference type="PROSITE" id="PS50995"/>
    </source>
</evidence>
<dbReference type="SMART" id="SM00347">
    <property type="entry name" value="HTH_MARR"/>
    <property type="match status" value="1"/>
</dbReference>
<dbReference type="InterPro" id="IPR000835">
    <property type="entry name" value="HTH_MarR-typ"/>
</dbReference>
<accession>A0ABN3GVW3</accession>
<dbReference type="PROSITE" id="PS01117">
    <property type="entry name" value="HTH_MARR_1"/>
    <property type="match status" value="1"/>
</dbReference>
<dbReference type="PANTHER" id="PTHR33164:SF43">
    <property type="entry name" value="HTH-TYPE TRANSCRIPTIONAL REPRESSOR YETL"/>
    <property type="match status" value="1"/>
</dbReference>
<dbReference type="InterPro" id="IPR039422">
    <property type="entry name" value="MarR/SlyA-like"/>
</dbReference>
<reference evidence="5 6" key="1">
    <citation type="journal article" date="2019" name="Int. J. Syst. Evol. Microbiol.">
        <title>The Global Catalogue of Microorganisms (GCM) 10K type strain sequencing project: providing services to taxonomists for standard genome sequencing and annotation.</title>
        <authorList>
            <consortium name="The Broad Institute Genomics Platform"/>
            <consortium name="The Broad Institute Genome Sequencing Center for Infectious Disease"/>
            <person name="Wu L."/>
            <person name="Ma J."/>
        </authorList>
    </citation>
    <scope>NUCLEOTIDE SEQUENCE [LARGE SCALE GENOMIC DNA]</scope>
    <source>
        <strain evidence="5 6">JCM 16221</strain>
    </source>
</reference>
<sequence length="157" mass="17335">MDSTDPNQSAGLGNLGYRLNLAARRARENFERRLHEAGASFAAWTVLETLQSLGPLIQRDLAAKLRVSGQTVARQVDRLVADGLLRRDQTADDRRAQLITLTDEGREVHQRLVHAARQANAELMRGMDSSEVETLESLLDRMNANLPGVADDSDSTD</sequence>
<dbReference type="InterPro" id="IPR036388">
    <property type="entry name" value="WH-like_DNA-bd_sf"/>
</dbReference>
<evidence type="ECO:0000256" key="2">
    <source>
        <dbReference type="ARBA" id="ARBA00023125"/>
    </source>
</evidence>
<evidence type="ECO:0000256" key="3">
    <source>
        <dbReference type="ARBA" id="ARBA00023163"/>
    </source>
</evidence>